<dbReference type="AlphaFoldDB" id="A0A7Z0D1M8"/>
<evidence type="ECO:0000259" key="9">
    <source>
        <dbReference type="Pfam" id="PF20628"/>
    </source>
</evidence>
<dbReference type="GO" id="GO:0020037">
    <property type="term" value="F:heme binding"/>
    <property type="evidence" value="ECO:0007669"/>
    <property type="project" value="InterPro"/>
</dbReference>
<evidence type="ECO:0000313" key="11">
    <source>
        <dbReference type="Proteomes" id="UP000539111"/>
    </source>
</evidence>
<gene>
    <name evidence="10" type="ORF">BJY26_000676</name>
</gene>
<dbReference type="PANTHER" id="PTHR30521:SF0">
    <property type="entry name" value="DYP-TYPE PEROXIDASE FAMILY PROTEIN"/>
    <property type="match status" value="1"/>
</dbReference>
<reference evidence="10 11" key="1">
    <citation type="submission" date="2020-07" db="EMBL/GenBank/DDBJ databases">
        <title>Sequencing the genomes of 1000 actinobacteria strains.</title>
        <authorList>
            <person name="Klenk H.-P."/>
        </authorList>
    </citation>
    <scope>NUCLEOTIDE SEQUENCE [LARGE SCALE GENOMIC DNA]</scope>
    <source>
        <strain evidence="10 11">DSM 26341</strain>
    </source>
</reference>
<dbReference type="InterPro" id="IPR006314">
    <property type="entry name" value="Dyp_peroxidase"/>
</dbReference>
<comment type="cofactor">
    <cofactor evidence="1">
        <name>heme b</name>
        <dbReference type="ChEBI" id="CHEBI:60344"/>
    </cofactor>
</comment>
<evidence type="ECO:0000256" key="6">
    <source>
        <dbReference type="ARBA" id="ARBA00025737"/>
    </source>
</evidence>
<feature type="region of interest" description="Disordered" evidence="7">
    <location>
        <begin position="328"/>
        <end position="366"/>
    </location>
</feature>
<evidence type="ECO:0000256" key="7">
    <source>
        <dbReference type="SAM" id="MobiDB-lite"/>
    </source>
</evidence>
<protein>
    <submittedName>
        <fullName evidence="10">Putative iron-dependent peroxidase</fullName>
    </submittedName>
</protein>
<dbReference type="PROSITE" id="PS51404">
    <property type="entry name" value="DYP_PEROXIDASE"/>
    <property type="match status" value="1"/>
</dbReference>
<dbReference type="GO" id="GO:0046872">
    <property type="term" value="F:metal ion binding"/>
    <property type="evidence" value="ECO:0007669"/>
    <property type="project" value="UniProtKB-KW"/>
</dbReference>
<dbReference type="InterPro" id="IPR048328">
    <property type="entry name" value="Dyp_perox_C"/>
</dbReference>
<evidence type="ECO:0000256" key="2">
    <source>
        <dbReference type="ARBA" id="ARBA00022559"/>
    </source>
</evidence>
<accession>A0A7Z0D1M8</accession>
<dbReference type="Pfam" id="PF20628">
    <property type="entry name" value="Dyp_perox_C"/>
    <property type="match status" value="1"/>
</dbReference>
<evidence type="ECO:0000256" key="1">
    <source>
        <dbReference type="ARBA" id="ARBA00001970"/>
    </source>
</evidence>
<comment type="similarity">
    <text evidence="6">Belongs to the DyP-type peroxidase family.</text>
</comment>
<sequence length="366" mass="39152">MSQTNGSSGGPGGRGPYTPQEIDVPLSRFAIFLVCTVNAGADSRADVRDALADVGELIKSVGFRDRDGSLACTVGIGSRVWESLTGRAQPAELHPFREFFGRTHSAPATPGDLLFHIRSGRQDICFEFERLLLDSLGDGVRVVDEVSGFRYFDTRDLLGFVDGTANPVGPELPEATVVGDEDPDFAGGSYVVVQKYVHPLPDWQSLPTEQQESIMGRTKADDVELDDAESGQKSHKTLTTITDDDGEHDIVRDNMPFGSPAKGEYGTYFIGYSRYLWVIEQMLERMFIGDPPGLHDQLLDFSTAETGTTFFAPSATLLQSLADVEDVEDADAAGDADADAADDGAAAADSGAGNDPSLGIGSLKTS</sequence>
<keyword evidence="5" id="KW-0408">Iron</keyword>
<proteinExistence type="inferred from homology"/>
<dbReference type="EMBL" id="JACBZP010000001">
    <property type="protein sequence ID" value="NYI66370.1"/>
    <property type="molecule type" value="Genomic_DNA"/>
</dbReference>
<keyword evidence="2 10" id="KW-0575">Peroxidase</keyword>
<feature type="domain" description="Dyp-type peroxidase N-terminal" evidence="8">
    <location>
        <begin position="22"/>
        <end position="150"/>
    </location>
</feature>
<name>A0A7Z0D1M8_9MICO</name>
<evidence type="ECO:0000313" key="10">
    <source>
        <dbReference type="EMBL" id="NYI66370.1"/>
    </source>
</evidence>
<evidence type="ECO:0000256" key="4">
    <source>
        <dbReference type="ARBA" id="ARBA00023002"/>
    </source>
</evidence>
<dbReference type="Pfam" id="PF04261">
    <property type="entry name" value="Dyp_perox_N"/>
    <property type="match status" value="1"/>
</dbReference>
<dbReference type="InterPro" id="IPR011008">
    <property type="entry name" value="Dimeric_a/b-barrel"/>
</dbReference>
<evidence type="ECO:0000256" key="5">
    <source>
        <dbReference type="ARBA" id="ARBA00023004"/>
    </source>
</evidence>
<dbReference type="InterPro" id="IPR048327">
    <property type="entry name" value="Dyp_perox_N"/>
</dbReference>
<dbReference type="PANTHER" id="PTHR30521">
    <property type="entry name" value="DEFERROCHELATASE/PEROXIDASE"/>
    <property type="match status" value="1"/>
</dbReference>
<dbReference type="GO" id="GO:0004601">
    <property type="term" value="F:peroxidase activity"/>
    <property type="evidence" value="ECO:0007669"/>
    <property type="project" value="UniProtKB-KW"/>
</dbReference>
<organism evidence="10 11">
    <name type="scientific">Spelaeicoccus albus</name>
    <dbReference type="NCBI Taxonomy" id="1280376"/>
    <lineage>
        <taxon>Bacteria</taxon>
        <taxon>Bacillati</taxon>
        <taxon>Actinomycetota</taxon>
        <taxon>Actinomycetes</taxon>
        <taxon>Micrococcales</taxon>
        <taxon>Brevibacteriaceae</taxon>
        <taxon>Spelaeicoccus</taxon>
    </lineage>
</organism>
<dbReference type="Proteomes" id="UP000539111">
    <property type="component" value="Unassembled WGS sequence"/>
</dbReference>
<keyword evidence="3" id="KW-0479">Metal-binding</keyword>
<dbReference type="RefSeq" id="WP_179425670.1">
    <property type="nucleotide sequence ID" value="NZ_JACBZP010000001.1"/>
</dbReference>
<dbReference type="SUPFAM" id="SSF54909">
    <property type="entry name" value="Dimeric alpha+beta barrel"/>
    <property type="match status" value="1"/>
</dbReference>
<feature type="domain" description="Dyp-type peroxidase C-terminal" evidence="9">
    <location>
        <begin position="153"/>
        <end position="315"/>
    </location>
</feature>
<dbReference type="GO" id="GO:0005829">
    <property type="term" value="C:cytosol"/>
    <property type="evidence" value="ECO:0007669"/>
    <property type="project" value="TreeGrafter"/>
</dbReference>
<keyword evidence="4" id="KW-0560">Oxidoreductase</keyword>
<comment type="caution">
    <text evidence="10">The sequence shown here is derived from an EMBL/GenBank/DDBJ whole genome shotgun (WGS) entry which is preliminary data.</text>
</comment>
<feature type="compositionally biased region" description="Acidic residues" evidence="7">
    <location>
        <begin position="328"/>
        <end position="342"/>
    </location>
</feature>
<dbReference type="NCBIfam" id="TIGR01413">
    <property type="entry name" value="Dyp_perox_fam"/>
    <property type="match status" value="1"/>
</dbReference>
<keyword evidence="11" id="KW-1185">Reference proteome</keyword>
<evidence type="ECO:0000256" key="3">
    <source>
        <dbReference type="ARBA" id="ARBA00022723"/>
    </source>
</evidence>
<evidence type="ECO:0000259" key="8">
    <source>
        <dbReference type="Pfam" id="PF04261"/>
    </source>
</evidence>